<accession>H0QNP6</accession>
<sequence>MKPIDEVLQSTARALGQSLERVFADLAVLAGATTDILAAPGTSRTKLESLRPVVEDIVTGQAGLVDSAGVSVTPGLFADAGAWHQWWSLVGGKLVFIPHNLNPASINYYDYTEMTWYERPLASGQPELIGPYIDFGGADMKIVTASRPVLQDTRAVAVAGADLSMESIERTFLLNLGRRDEHVALITETGKVVASNSARFAPGTRFEGPRSGPGSVPVPVADLASPRWHLVADR</sequence>
<dbReference type="OrthoDB" id="8687362at2"/>
<comment type="caution">
    <text evidence="1">The sequence shown here is derived from an EMBL/GenBank/DDBJ whole genome shotgun (WGS) entry which is preliminary data.</text>
</comment>
<dbReference type="CDD" id="cd12913">
    <property type="entry name" value="PDC1_MCP_like"/>
    <property type="match status" value="1"/>
</dbReference>
<dbReference type="Proteomes" id="UP000003828">
    <property type="component" value="Unassembled WGS sequence"/>
</dbReference>
<dbReference type="AlphaFoldDB" id="H0QNP6"/>
<dbReference type="STRING" id="1077972.ARGLB_069_00640"/>
<dbReference type="RefSeq" id="WP_003802904.1">
    <property type="nucleotide sequence ID" value="NZ_BAEG01000069.1"/>
</dbReference>
<protein>
    <submittedName>
        <fullName evidence="1">Uncharacterized protein</fullName>
    </submittedName>
</protein>
<organism evidence="1 2">
    <name type="scientific">Arthrobacter globiformis (strain ATCC 8010 / DSM 20124 / JCM 1332 / NBRC 12137 / NCIMB 8907 / NRRL B-2979 / 168)</name>
    <dbReference type="NCBI Taxonomy" id="1077972"/>
    <lineage>
        <taxon>Bacteria</taxon>
        <taxon>Bacillati</taxon>
        <taxon>Actinomycetota</taxon>
        <taxon>Actinomycetes</taxon>
        <taxon>Micrococcales</taxon>
        <taxon>Micrococcaceae</taxon>
        <taxon>Arthrobacter</taxon>
    </lineage>
</organism>
<name>H0QNP6_ARTG1</name>
<dbReference type="Gene3D" id="3.30.450.20">
    <property type="entry name" value="PAS domain"/>
    <property type="match status" value="1"/>
</dbReference>
<gene>
    <name evidence="1" type="ORF">ARGLB_069_00640</name>
</gene>
<reference evidence="1 2" key="1">
    <citation type="submission" date="2011-12" db="EMBL/GenBank/DDBJ databases">
        <title>Whole genome shotgun sequence of Arthrobacter globiformis NBRC 12137.</title>
        <authorList>
            <person name="Miyazawa S."/>
            <person name="Hosoyama A."/>
            <person name="Tsuchikane K."/>
            <person name="Katsumata H."/>
            <person name="Yamazaki S."/>
            <person name="Fujita N."/>
        </authorList>
    </citation>
    <scope>NUCLEOTIDE SEQUENCE [LARGE SCALE GENOMIC DNA]</scope>
    <source>
        <strain evidence="1 2">NBRC 12137</strain>
    </source>
</reference>
<evidence type="ECO:0000313" key="1">
    <source>
        <dbReference type="EMBL" id="GAB14447.1"/>
    </source>
</evidence>
<keyword evidence="2" id="KW-1185">Reference proteome</keyword>
<proteinExistence type="predicted"/>
<dbReference type="eggNOG" id="COG2186">
    <property type="taxonomic scope" value="Bacteria"/>
</dbReference>
<dbReference type="Pfam" id="PF22673">
    <property type="entry name" value="MCP-like_PDC_1"/>
    <property type="match status" value="1"/>
</dbReference>
<evidence type="ECO:0000313" key="2">
    <source>
        <dbReference type="Proteomes" id="UP000003828"/>
    </source>
</evidence>
<dbReference type="EMBL" id="BAEG01000069">
    <property type="protein sequence ID" value="GAB14447.1"/>
    <property type="molecule type" value="Genomic_DNA"/>
</dbReference>